<dbReference type="PANTHER" id="PTHR43617:SF2">
    <property type="entry name" value="UPF0039 PROTEIN SLL0451"/>
    <property type="match status" value="1"/>
</dbReference>
<accession>A0A4Q0YI80</accession>
<dbReference type="InterPro" id="IPR016181">
    <property type="entry name" value="Acyl_CoA_acyltransferase"/>
</dbReference>
<dbReference type="Gene3D" id="3.40.630.30">
    <property type="match status" value="1"/>
</dbReference>
<evidence type="ECO:0000313" key="3">
    <source>
        <dbReference type="Proteomes" id="UP000290287"/>
    </source>
</evidence>
<evidence type="ECO:0000313" key="2">
    <source>
        <dbReference type="EMBL" id="RXJ70417.1"/>
    </source>
</evidence>
<sequence>MEISLKVVDKSDWEEVVDLELHQEQSQYVASNAYSLAEAAYFDSCVPQAIYMGDKIAGFSMYECLEDQGKKGEYSLNRLMVDKNYQGKGVGRKALNSLITEISEKEGFRRLTICYKPENEVAGKFYKSVGFQEIGVDEDGEMIAEIKI</sequence>
<dbReference type="Pfam" id="PF00583">
    <property type="entry name" value="Acetyltransf_1"/>
    <property type="match status" value="1"/>
</dbReference>
<dbReference type="PROSITE" id="PS51186">
    <property type="entry name" value="GNAT"/>
    <property type="match status" value="1"/>
</dbReference>
<gene>
    <name evidence="2" type="ORF">CS022_23375</name>
</gene>
<dbReference type="InterPro" id="IPR050276">
    <property type="entry name" value="MshD_Acetyltransferase"/>
</dbReference>
<dbReference type="PANTHER" id="PTHR43617">
    <property type="entry name" value="L-AMINO ACID N-ACETYLTRANSFERASE"/>
    <property type="match status" value="1"/>
</dbReference>
<keyword evidence="2" id="KW-0808">Transferase</keyword>
<dbReference type="RefSeq" id="WP_129124267.1">
    <property type="nucleotide sequence ID" value="NZ_PEIB01000050.1"/>
</dbReference>
<name>A0A4Q0YI80_9GAMM</name>
<keyword evidence="3" id="KW-1185">Reference proteome</keyword>
<proteinExistence type="predicted"/>
<comment type="caution">
    <text evidence="2">The sequence shown here is derived from an EMBL/GenBank/DDBJ whole genome shotgun (WGS) entry which is preliminary data.</text>
</comment>
<evidence type="ECO:0000259" key="1">
    <source>
        <dbReference type="PROSITE" id="PS51186"/>
    </source>
</evidence>
<dbReference type="OrthoDB" id="9799601at2"/>
<feature type="domain" description="N-acetyltransferase" evidence="1">
    <location>
        <begin position="3"/>
        <end position="148"/>
    </location>
</feature>
<dbReference type="GO" id="GO:0016747">
    <property type="term" value="F:acyltransferase activity, transferring groups other than amino-acyl groups"/>
    <property type="evidence" value="ECO:0007669"/>
    <property type="project" value="InterPro"/>
</dbReference>
<dbReference type="SUPFAM" id="SSF55729">
    <property type="entry name" value="Acyl-CoA N-acyltransferases (Nat)"/>
    <property type="match status" value="1"/>
</dbReference>
<dbReference type="AlphaFoldDB" id="A0A4Q0YI80"/>
<dbReference type="CDD" id="cd04301">
    <property type="entry name" value="NAT_SF"/>
    <property type="match status" value="1"/>
</dbReference>
<dbReference type="EMBL" id="PEIB01000050">
    <property type="protein sequence ID" value="RXJ70417.1"/>
    <property type="molecule type" value="Genomic_DNA"/>
</dbReference>
<protein>
    <submittedName>
        <fullName evidence="2">GNAT family N-acetyltransferase</fullName>
    </submittedName>
</protein>
<reference evidence="2 3" key="1">
    <citation type="submission" date="2017-10" db="EMBL/GenBank/DDBJ databases">
        <title>Nyctiphanis sp. nov., isolated from the stomach of the euphausiid Nyctiphanes simplex (Hansen, 1911) in the Gulf of California.</title>
        <authorList>
            <person name="Gomez-Gil B."/>
            <person name="Aguilar-Mendez M."/>
            <person name="Lopez-Cortes A."/>
            <person name="Gomez-Gutierrez J."/>
            <person name="Roque A."/>
            <person name="Lang E."/>
            <person name="Gonzalez-Castillo A."/>
        </authorList>
    </citation>
    <scope>NUCLEOTIDE SEQUENCE [LARGE SCALE GENOMIC DNA]</scope>
    <source>
        <strain evidence="2 3">CAIM 600</strain>
    </source>
</reference>
<dbReference type="InterPro" id="IPR000182">
    <property type="entry name" value="GNAT_dom"/>
</dbReference>
<organism evidence="2 3">
    <name type="scientific">Veronia nyctiphanis</name>
    <dbReference type="NCBI Taxonomy" id="1278244"/>
    <lineage>
        <taxon>Bacteria</taxon>
        <taxon>Pseudomonadati</taxon>
        <taxon>Pseudomonadota</taxon>
        <taxon>Gammaproteobacteria</taxon>
        <taxon>Vibrionales</taxon>
        <taxon>Vibrionaceae</taxon>
        <taxon>Veronia</taxon>
    </lineage>
</organism>
<dbReference type="Proteomes" id="UP000290287">
    <property type="component" value="Unassembled WGS sequence"/>
</dbReference>